<feature type="domain" description="ERCC4" evidence="2">
    <location>
        <begin position="129"/>
        <end position="209"/>
    </location>
</feature>
<dbReference type="Gene3D" id="4.10.320.10">
    <property type="entry name" value="E3-binding domain"/>
    <property type="match status" value="1"/>
</dbReference>
<reference evidence="3 4" key="1">
    <citation type="submission" date="2018-07" db="EMBL/GenBank/DDBJ databases">
        <title>Complete genome sequencing of Ornithinimicrobium sp. AMA3305.</title>
        <authorList>
            <person name="Bae J.-W."/>
        </authorList>
    </citation>
    <scope>NUCLEOTIDE SEQUENCE [LARGE SCALE GENOMIC DNA]</scope>
    <source>
        <strain evidence="3 4">AMA3305</strain>
    </source>
</reference>
<evidence type="ECO:0000313" key="4">
    <source>
        <dbReference type="Proteomes" id="UP000253790"/>
    </source>
</evidence>
<dbReference type="InterPro" id="IPR055370">
    <property type="entry name" value="Lsr2_DNA-bd"/>
</dbReference>
<dbReference type="OrthoDB" id="9776021at2"/>
<gene>
    <name evidence="3" type="ORF">DV701_08410</name>
</gene>
<organism evidence="3 4">
    <name type="scientific">Ornithinimicrobium avium</name>
    <dbReference type="NCBI Taxonomy" id="2283195"/>
    <lineage>
        <taxon>Bacteria</taxon>
        <taxon>Bacillati</taxon>
        <taxon>Actinomycetota</taxon>
        <taxon>Actinomycetes</taxon>
        <taxon>Micrococcales</taxon>
        <taxon>Ornithinimicrobiaceae</taxon>
        <taxon>Ornithinimicrobium</taxon>
    </lineage>
</organism>
<dbReference type="SMART" id="SM00891">
    <property type="entry name" value="ERCC4"/>
    <property type="match status" value="1"/>
</dbReference>
<dbReference type="Pfam" id="PF02732">
    <property type="entry name" value="ERCC4"/>
    <property type="match status" value="1"/>
</dbReference>
<dbReference type="InterPro" id="IPR011335">
    <property type="entry name" value="Restrct_endonuc-II-like"/>
</dbReference>
<dbReference type="EMBL" id="CP031229">
    <property type="protein sequence ID" value="AXH96149.1"/>
    <property type="molecule type" value="Genomic_DNA"/>
</dbReference>
<dbReference type="SUPFAM" id="SSF52980">
    <property type="entry name" value="Restriction endonuclease-like"/>
    <property type="match status" value="1"/>
</dbReference>
<dbReference type="GO" id="GO:0004518">
    <property type="term" value="F:nuclease activity"/>
    <property type="evidence" value="ECO:0007669"/>
    <property type="project" value="InterPro"/>
</dbReference>
<accession>A0A345NM91</accession>
<dbReference type="RefSeq" id="WP_114927914.1">
    <property type="nucleotide sequence ID" value="NZ_CP031229.1"/>
</dbReference>
<dbReference type="Gene3D" id="3.40.50.10130">
    <property type="match status" value="1"/>
</dbReference>
<evidence type="ECO:0000313" key="3">
    <source>
        <dbReference type="EMBL" id="AXH96149.1"/>
    </source>
</evidence>
<name>A0A345NM91_9MICO</name>
<keyword evidence="4" id="KW-1185">Reference proteome</keyword>
<dbReference type="Pfam" id="PF23359">
    <property type="entry name" value="Lsr2_DNA-bd"/>
    <property type="match status" value="1"/>
</dbReference>
<sequence>MLDDFLIARNPEEGTTLPFLLRIPLGPDGIVLKAKETWPRTGKVYCHRAVGWPREPEILERVPVRSCVRRGAAIDLVLDRGRENRSQFVLTRVRGGREAIFWQTARTSKQARPSVSLPTARGWGVAGLEIVVDSHERYAWKFEHQQATTVRRALRSGDYAVLAGDQVVASVERKSLQDLVATLTSGKMRYLLADLATLPSAAVVVEDRYSAVFKLDRVRPATVADALGECQARFPGVPVVFCETRALAQEWTYRFLAAALVHAGETVHAQTEASPLPSAAAPSPAEVRVWARQQGYAVSDRGRIPGEVLDAFARRNG</sequence>
<evidence type="ECO:0000259" key="2">
    <source>
        <dbReference type="SMART" id="SM00891"/>
    </source>
</evidence>
<dbReference type="GO" id="GO:0016746">
    <property type="term" value="F:acyltransferase activity"/>
    <property type="evidence" value="ECO:0007669"/>
    <property type="project" value="InterPro"/>
</dbReference>
<protein>
    <recommendedName>
        <fullName evidence="2">ERCC4 domain-containing protein</fullName>
    </recommendedName>
</protein>
<dbReference type="InterPro" id="IPR036625">
    <property type="entry name" value="E3-bd_dom_sf"/>
</dbReference>
<keyword evidence="1" id="KW-0238">DNA-binding</keyword>
<dbReference type="AlphaFoldDB" id="A0A345NM91"/>
<proteinExistence type="predicted"/>
<evidence type="ECO:0000256" key="1">
    <source>
        <dbReference type="ARBA" id="ARBA00023125"/>
    </source>
</evidence>
<dbReference type="GO" id="GO:0006259">
    <property type="term" value="P:DNA metabolic process"/>
    <property type="evidence" value="ECO:0007669"/>
    <property type="project" value="UniProtKB-ARBA"/>
</dbReference>
<dbReference type="Proteomes" id="UP000253790">
    <property type="component" value="Chromosome"/>
</dbReference>
<dbReference type="KEGG" id="orn:DV701_08410"/>
<dbReference type="GO" id="GO:0003677">
    <property type="term" value="F:DNA binding"/>
    <property type="evidence" value="ECO:0007669"/>
    <property type="project" value="UniProtKB-KW"/>
</dbReference>
<dbReference type="InterPro" id="IPR006166">
    <property type="entry name" value="ERCC4_domain"/>
</dbReference>